<sequence length="296" mass="31358">MLRKLTYSFLALCLSVTFFACSNNNNKETAADGAKDAAASGDLRIVSLSGPVSEALASLGLEQNIVGVDVTSTYPESLNKVTKVGNTHNLNIEAILALKPTYVISMKERGINPEQATQLQQAGVKVWVIEQEYSIEGTKKYIGMLADSFGKKEAGQKLAAEIDSSFQTLPKYDTKPSILFIYARGAGALSVCGRDMPMSKMIDLAGGTNAAADIEGFKPVTAEALIKQNPDGILLFTSGLASVDGPEGMLKVPGVAATKAGKNKNFIVMDGELLAGFGPRVVLAIKELGEKIHKAQ</sequence>
<dbReference type="InterPro" id="IPR050902">
    <property type="entry name" value="ABC_Transporter_SBP"/>
</dbReference>
<comment type="caution">
    <text evidence="4">The sequence shown here is derived from an EMBL/GenBank/DDBJ whole genome shotgun (WGS) entry which is preliminary data.</text>
</comment>
<evidence type="ECO:0000256" key="1">
    <source>
        <dbReference type="ARBA" id="ARBA00022729"/>
    </source>
</evidence>
<dbReference type="InterPro" id="IPR002491">
    <property type="entry name" value="ABC_transptr_periplasmic_BD"/>
</dbReference>
<organism evidence="4 5">
    <name type="scientific">Taibaiella chishuiensis</name>
    <dbReference type="NCBI Taxonomy" id="1434707"/>
    <lineage>
        <taxon>Bacteria</taxon>
        <taxon>Pseudomonadati</taxon>
        <taxon>Bacteroidota</taxon>
        <taxon>Chitinophagia</taxon>
        <taxon>Chitinophagales</taxon>
        <taxon>Chitinophagaceae</taxon>
        <taxon>Taibaiella</taxon>
    </lineage>
</organism>
<dbReference type="PROSITE" id="PS51257">
    <property type="entry name" value="PROKAR_LIPOPROTEIN"/>
    <property type="match status" value="1"/>
</dbReference>
<evidence type="ECO:0000313" key="4">
    <source>
        <dbReference type="EMBL" id="PSK94233.1"/>
    </source>
</evidence>
<name>A0A2P8DAJ6_9BACT</name>
<dbReference type="PROSITE" id="PS50983">
    <property type="entry name" value="FE_B12_PBP"/>
    <property type="match status" value="1"/>
</dbReference>
<dbReference type="RefSeq" id="WP_181358299.1">
    <property type="nucleotide sequence ID" value="NZ_PYGD01000001.1"/>
</dbReference>
<protein>
    <submittedName>
        <fullName evidence="4">Iron complex transport system substrate-binding protein</fullName>
    </submittedName>
</protein>
<feature type="domain" description="Fe/B12 periplasmic-binding" evidence="3">
    <location>
        <begin position="44"/>
        <end position="296"/>
    </location>
</feature>
<reference evidence="4 5" key="1">
    <citation type="submission" date="2018-03" db="EMBL/GenBank/DDBJ databases">
        <title>Genomic Encyclopedia of Type Strains, Phase III (KMG-III): the genomes of soil and plant-associated and newly described type strains.</title>
        <authorList>
            <person name="Whitman W."/>
        </authorList>
    </citation>
    <scope>NUCLEOTIDE SEQUENCE [LARGE SCALE GENOMIC DNA]</scope>
    <source>
        <strain evidence="4 5">CGMCC 1.12700</strain>
    </source>
</reference>
<feature type="signal peptide" evidence="2">
    <location>
        <begin position="1"/>
        <end position="20"/>
    </location>
</feature>
<dbReference type="NCBIfam" id="NF038402">
    <property type="entry name" value="TroA_like"/>
    <property type="match status" value="1"/>
</dbReference>
<proteinExistence type="predicted"/>
<dbReference type="PANTHER" id="PTHR30535">
    <property type="entry name" value="VITAMIN B12-BINDING PROTEIN"/>
    <property type="match status" value="1"/>
</dbReference>
<accession>A0A2P8DAJ6</accession>
<dbReference type="SUPFAM" id="SSF53807">
    <property type="entry name" value="Helical backbone' metal receptor"/>
    <property type="match status" value="1"/>
</dbReference>
<dbReference type="Pfam" id="PF01497">
    <property type="entry name" value="Peripla_BP_2"/>
    <property type="match status" value="1"/>
</dbReference>
<keyword evidence="5" id="KW-1185">Reference proteome</keyword>
<dbReference type="AlphaFoldDB" id="A0A2P8DAJ6"/>
<evidence type="ECO:0000259" key="3">
    <source>
        <dbReference type="PROSITE" id="PS50983"/>
    </source>
</evidence>
<keyword evidence="1 2" id="KW-0732">Signal</keyword>
<feature type="chain" id="PRO_5015180288" evidence="2">
    <location>
        <begin position="21"/>
        <end position="296"/>
    </location>
</feature>
<dbReference type="EMBL" id="PYGD01000001">
    <property type="protein sequence ID" value="PSK94233.1"/>
    <property type="molecule type" value="Genomic_DNA"/>
</dbReference>
<gene>
    <name evidence="4" type="ORF">B0I18_101388</name>
</gene>
<dbReference type="Gene3D" id="3.40.50.1980">
    <property type="entry name" value="Nitrogenase molybdenum iron protein domain"/>
    <property type="match status" value="2"/>
</dbReference>
<evidence type="ECO:0000313" key="5">
    <source>
        <dbReference type="Proteomes" id="UP000240572"/>
    </source>
</evidence>
<dbReference type="PANTHER" id="PTHR30535:SF4">
    <property type="entry name" value="HEMIN-BINDING PERIPLASMIC PROTEIN HMUT"/>
    <property type="match status" value="1"/>
</dbReference>
<dbReference type="Proteomes" id="UP000240572">
    <property type="component" value="Unassembled WGS sequence"/>
</dbReference>
<evidence type="ECO:0000256" key="2">
    <source>
        <dbReference type="SAM" id="SignalP"/>
    </source>
</evidence>
<dbReference type="InterPro" id="IPR054828">
    <property type="entry name" value="Vit_B12_bind_prot"/>
</dbReference>